<accession>A0A133VG23</accession>
<comment type="caution">
    <text evidence="3">The sequence shown here is derived from an EMBL/GenBank/DDBJ whole genome shotgun (WGS) entry which is preliminary data.</text>
</comment>
<keyword evidence="4" id="KW-1185">Reference proteome</keyword>
<feature type="transmembrane region" description="Helical" evidence="2">
    <location>
        <begin position="65"/>
        <end position="85"/>
    </location>
</feature>
<dbReference type="AlphaFoldDB" id="A0A133VG23"/>
<reference evidence="3 4" key="1">
    <citation type="journal article" date="2016" name="Sci. Rep.">
        <title>Metabolic traits of an uncultured archaeal lineage -MSBL1- from brine pools of the Red Sea.</title>
        <authorList>
            <person name="Mwirichia R."/>
            <person name="Alam I."/>
            <person name="Rashid M."/>
            <person name="Vinu M."/>
            <person name="Ba-Alawi W."/>
            <person name="Anthony Kamau A."/>
            <person name="Kamanda Ngugi D."/>
            <person name="Goker M."/>
            <person name="Klenk H.P."/>
            <person name="Bajic V."/>
            <person name="Stingl U."/>
        </authorList>
    </citation>
    <scope>NUCLEOTIDE SEQUENCE [LARGE SCALE GENOMIC DNA]</scope>
    <source>
        <strain evidence="3">SCGC-AAA382A03</strain>
    </source>
</reference>
<evidence type="ECO:0000256" key="2">
    <source>
        <dbReference type="SAM" id="Phobius"/>
    </source>
</evidence>
<gene>
    <name evidence="3" type="ORF">AKJ49_00925</name>
</gene>
<dbReference type="EMBL" id="LHYC01000018">
    <property type="protein sequence ID" value="KXB05383.1"/>
    <property type="molecule type" value="Genomic_DNA"/>
</dbReference>
<evidence type="ECO:0000313" key="4">
    <source>
        <dbReference type="Proteomes" id="UP000070549"/>
    </source>
</evidence>
<proteinExistence type="predicted"/>
<sequence length="193" mass="20811">MGLETKIEEIANKIENLEEDYQAGEISESEYKMLCKKYEKELSEIEQEIAEYKSEGIQAPSLRDVWIIFGILGGLLATLSPLLPWSIVLATNEPIIGLETISLEYFASLLVFFGGLYALIGGIGLLVTGIMGSGLEIGGTIALIGGIWGFSKEVDLLSLIRGENINITLGWGIYLALIGAALAILGSLASDRK</sequence>
<keyword evidence="1" id="KW-0175">Coiled coil</keyword>
<feature type="coiled-coil region" evidence="1">
    <location>
        <begin position="7"/>
        <end position="55"/>
    </location>
</feature>
<feature type="transmembrane region" description="Helical" evidence="2">
    <location>
        <begin position="171"/>
        <end position="189"/>
    </location>
</feature>
<protein>
    <submittedName>
        <fullName evidence="3">Uncharacterized protein</fullName>
    </submittedName>
</protein>
<keyword evidence="2" id="KW-0472">Membrane</keyword>
<keyword evidence="2" id="KW-0812">Transmembrane</keyword>
<feature type="transmembrane region" description="Helical" evidence="2">
    <location>
        <begin position="134"/>
        <end position="151"/>
    </location>
</feature>
<dbReference type="Proteomes" id="UP000070549">
    <property type="component" value="Unassembled WGS sequence"/>
</dbReference>
<name>A0A133VG23_9EURY</name>
<feature type="transmembrane region" description="Helical" evidence="2">
    <location>
        <begin position="105"/>
        <end position="127"/>
    </location>
</feature>
<evidence type="ECO:0000256" key="1">
    <source>
        <dbReference type="SAM" id="Coils"/>
    </source>
</evidence>
<keyword evidence="2" id="KW-1133">Transmembrane helix</keyword>
<organism evidence="3 4">
    <name type="scientific">candidate division MSBL1 archaeon SCGC-AAA382A03</name>
    <dbReference type="NCBI Taxonomy" id="1698278"/>
    <lineage>
        <taxon>Archaea</taxon>
        <taxon>Methanobacteriati</taxon>
        <taxon>Methanobacteriota</taxon>
        <taxon>candidate division MSBL1</taxon>
    </lineage>
</organism>
<evidence type="ECO:0000313" key="3">
    <source>
        <dbReference type="EMBL" id="KXB05383.1"/>
    </source>
</evidence>